<sequence length="100" mass="11406">MAVMEVLKARPVLLHIHKRESRRKETVRVKKAKGGTEEVLHKASKSTKSTDLCKLMKIINEDITIPICCSLQLIIIPLLLLTIFQDCELHKPICCFLLNN</sequence>
<proteinExistence type="predicted"/>
<keyword evidence="1" id="KW-1133">Transmembrane helix</keyword>
<dbReference type="AlphaFoldDB" id="A0A2K1R7X4"/>
<evidence type="ECO:0000313" key="2">
    <source>
        <dbReference type="EMBL" id="PNS23376.1"/>
    </source>
</evidence>
<gene>
    <name evidence="2" type="ORF">POPTR_T068300</name>
</gene>
<protein>
    <submittedName>
        <fullName evidence="2">Uncharacterized protein</fullName>
    </submittedName>
</protein>
<reference evidence="2" key="1">
    <citation type="journal article" date="2006" name="Science">
        <title>The genome of black cottonwood, Populus trichocarpa (Torr. &amp; Gray).</title>
        <authorList>
            <person name="Tuskan G.A."/>
            <person name="Difazio S."/>
            <person name="Jansson S."/>
            <person name="Bohlmann J."/>
            <person name="Grigoriev I."/>
            <person name="Hellsten U."/>
            <person name="Putnam N."/>
            <person name="Ralph S."/>
            <person name="Rombauts S."/>
            <person name="Salamov A."/>
            <person name="Schein J."/>
            <person name="Sterck L."/>
            <person name="Aerts A."/>
            <person name="Bhalerao R.R."/>
            <person name="Bhalerao R.P."/>
            <person name="Blaudez D."/>
            <person name="Boerjan W."/>
            <person name="Brun A."/>
            <person name="Brunner A."/>
            <person name="Busov V."/>
            <person name="Campbell M."/>
            <person name="Carlson J."/>
            <person name="Chalot M."/>
            <person name="Chapman J."/>
            <person name="Chen G.L."/>
            <person name="Cooper D."/>
            <person name="Coutinho P.M."/>
            <person name="Couturier J."/>
            <person name="Covert S."/>
            <person name="Cronk Q."/>
            <person name="Cunningham R."/>
            <person name="Davis J."/>
            <person name="Degroeve S."/>
            <person name="Dejardin A."/>
            <person name="Depamphilis C."/>
            <person name="Detter J."/>
            <person name="Dirks B."/>
            <person name="Dubchak I."/>
            <person name="Duplessis S."/>
            <person name="Ehlting J."/>
            <person name="Ellis B."/>
            <person name="Gendler K."/>
            <person name="Goodstein D."/>
            <person name="Gribskov M."/>
            <person name="Grimwood J."/>
            <person name="Groover A."/>
            <person name="Gunter L."/>
            <person name="Hamberger B."/>
            <person name="Heinze B."/>
            <person name="Helariutta Y."/>
            <person name="Henrissat B."/>
            <person name="Holligan D."/>
            <person name="Holt R."/>
            <person name="Huang W."/>
            <person name="Islam-Faridi N."/>
            <person name="Jones S."/>
            <person name="Jones-Rhoades M."/>
            <person name="Jorgensen R."/>
            <person name="Joshi C."/>
            <person name="Kangasjarvi J."/>
            <person name="Karlsson J."/>
            <person name="Kelleher C."/>
            <person name="Kirkpatrick R."/>
            <person name="Kirst M."/>
            <person name="Kohler A."/>
            <person name="Kalluri U."/>
            <person name="Larimer F."/>
            <person name="Leebens-Mack J."/>
            <person name="Leple J.C."/>
            <person name="Locascio P."/>
            <person name="Lou Y."/>
            <person name="Lucas S."/>
            <person name="Martin F."/>
            <person name="Montanini B."/>
            <person name="Napoli C."/>
            <person name="Nelson D.R."/>
            <person name="Nelson C."/>
            <person name="Nieminen K."/>
            <person name="Nilsson O."/>
            <person name="Pereda V."/>
            <person name="Peter G."/>
            <person name="Philippe R."/>
            <person name="Pilate G."/>
            <person name="Poliakov A."/>
            <person name="Razumovskaya J."/>
            <person name="Richardson P."/>
            <person name="Rinaldi C."/>
            <person name="Ritland K."/>
            <person name="Rouze P."/>
            <person name="Ryaboy D."/>
            <person name="Schmutz J."/>
            <person name="Schrader J."/>
            <person name="Segerman B."/>
            <person name="Shin H."/>
            <person name="Siddiqui A."/>
            <person name="Sterky F."/>
            <person name="Terry A."/>
            <person name="Tsai C.J."/>
            <person name="Uberbacher E."/>
            <person name="Unneberg P."/>
            <person name="Vahala J."/>
            <person name="Wall K."/>
            <person name="Wessler S."/>
            <person name="Yang G."/>
            <person name="Yin T."/>
            <person name="Douglas C."/>
            <person name="Marra M."/>
            <person name="Sandberg G."/>
            <person name="Van de Peer Y."/>
            <person name="Rokhsar D."/>
        </authorList>
    </citation>
    <scope>NUCLEOTIDE SEQUENCE [LARGE SCALE GENOMIC DNA]</scope>
    <source>
        <strain evidence="2">Nisqually-1</strain>
    </source>
</reference>
<dbReference type="InParanoid" id="A0A2K1R7X4"/>
<keyword evidence="1" id="KW-0812">Transmembrane</keyword>
<dbReference type="EMBL" id="KZ623379">
    <property type="protein sequence ID" value="PNS23376.1"/>
    <property type="molecule type" value="Genomic_DNA"/>
</dbReference>
<accession>A0A2K1R7X4</accession>
<evidence type="ECO:0000256" key="1">
    <source>
        <dbReference type="SAM" id="Phobius"/>
    </source>
</evidence>
<name>A0A2K1R7X4_POPTR</name>
<organism evidence="2">
    <name type="scientific">Populus trichocarpa</name>
    <name type="common">Western balsam poplar</name>
    <name type="synonym">Populus balsamifera subsp. trichocarpa</name>
    <dbReference type="NCBI Taxonomy" id="3694"/>
    <lineage>
        <taxon>Eukaryota</taxon>
        <taxon>Viridiplantae</taxon>
        <taxon>Streptophyta</taxon>
        <taxon>Embryophyta</taxon>
        <taxon>Tracheophyta</taxon>
        <taxon>Spermatophyta</taxon>
        <taxon>Magnoliopsida</taxon>
        <taxon>eudicotyledons</taxon>
        <taxon>Gunneridae</taxon>
        <taxon>Pentapetalae</taxon>
        <taxon>rosids</taxon>
        <taxon>fabids</taxon>
        <taxon>Malpighiales</taxon>
        <taxon>Salicaceae</taxon>
        <taxon>Saliceae</taxon>
        <taxon>Populus</taxon>
    </lineage>
</organism>
<feature type="transmembrane region" description="Helical" evidence="1">
    <location>
        <begin position="63"/>
        <end position="84"/>
    </location>
</feature>
<reference evidence="2" key="2">
    <citation type="submission" date="2017-07" db="EMBL/GenBank/DDBJ databases">
        <title>WGS assembly of Populus trichocarpa.</title>
        <authorList>
            <person name="Tuskan G."/>
            <person name="Difazio S."/>
            <person name="Jansson S."/>
            <person name="Bohlmann J."/>
            <person name="Grigoriev I."/>
            <person name="Hellsten U."/>
            <person name="Putnam N."/>
            <person name="Ralph S."/>
            <person name="Rombauts S."/>
            <person name="Salamov A."/>
            <person name="Schein J."/>
            <person name="Sterck L."/>
            <person name="Aerts A."/>
            <person name="Bhalerao R."/>
            <person name="Bhalerao R."/>
            <person name="Blaudez D."/>
            <person name="Boerjan W."/>
            <person name="Brun A."/>
            <person name="Brunner A."/>
            <person name="Busov V."/>
            <person name="Campbell M."/>
            <person name="Carlson J."/>
            <person name="Chalot M."/>
            <person name="Chapman J."/>
            <person name="Chen G."/>
            <person name="Cooper D."/>
            <person name="Coutinho P."/>
            <person name="Couturier J."/>
            <person name="Covert S."/>
            <person name="Cronk Q."/>
            <person name="Cunningham R."/>
            <person name="Davis J."/>
            <person name="Degroeve S."/>
            <person name="Dejardin A."/>
            <person name="Depamphilis C."/>
            <person name="Detter J."/>
            <person name="Dirks B."/>
            <person name="Dubchak I."/>
            <person name="Duplessis S."/>
            <person name="Ehlting J."/>
            <person name="Ellis B."/>
            <person name="Gendler K."/>
            <person name="Goodstein D."/>
            <person name="Gribskov M."/>
            <person name="Grimwood J."/>
            <person name="Groover A."/>
            <person name="Gunter L."/>
            <person name="Hamberger B."/>
            <person name="Heinze B."/>
            <person name="Helariutta Y."/>
            <person name="Henrissat B."/>
            <person name="Holligan D."/>
            <person name="Holt R."/>
            <person name="Huang W."/>
            <person name="Islam-Faridi N."/>
            <person name="Jones S."/>
            <person name="Jones-Rhoades M."/>
            <person name="Jorgensen R."/>
            <person name="Joshi C."/>
            <person name="Kangasjarvi J."/>
            <person name="Karlsson J."/>
            <person name="Kelleher C."/>
            <person name="Kirkpatrick R."/>
            <person name="Kirst M."/>
            <person name="Kohler A."/>
            <person name="Kalluri U."/>
            <person name="Larimer F."/>
            <person name="Leebens-Mack J."/>
            <person name="Leple J."/>
            <person name="Locascio P."/>
            <person name="Lou Y."/>
            <person name="Lucas S."/>
            <person name="Martin F."/>
            <person name="Montanini B."/>
            <person name="Napoli C."/>
            <person name="Nelson D."/>
            <person name="Nelson C."/>
            <person name="Nieminen K."/>
            <person name="Nilsson O."/>
            <person name="Pereda V."/>
            <person name="Peter G."/>
            <person name="Philippe R."/>
            <person name="Pilate G."/>
            <person name="Poliakov A."/>
            <person name="Razumovskaya J."/>
            <person name="Richardson P."/>
            <person name="Rinaldi C."/>
            <person name="Ritland K."/>
            <person name="Rouze P."/>
            <person name="Ryaboy D."/>
            <person name="Schmutz J."/>
            <person name="Schrader J."/>
            <person name="Segerman B."/>
            <person name="Shin H."/>
            <person name="Siddiqui A."/>
            <person name="Sterky F."/>
            <person name="Terry A."/>
            <person name="Tsai C."/>
            <person name="Uberbacher E."/>
            <person name="Unneberg P."/>
            <person name="Vahala J."/>
            <person name="Wall K."/>
            <person name="Wessler S."/>
            <person name="Yang G."/>
            <person name="Yin T."/>
            <person name="Douglas C."/>
            <person name="Marra M."/>
            <person name="Sandberg G."/>
            <person name="Van De Peer Y."/>
            <person name="Rokhsar D."/>
        </authorList>
    </citation>
    <scope>NUCLEOTIDE SEQUENCE</scope>
    <source>
        <strain evidence="2">Nisqually-1</strain>
    </source>
</reference>
<keyword evidence="1" id="KW-0472">Membrane</keyword>